<name>A0ABR1XFB4_9PEZI</name>
<keyword evidence="3" id="KW-1185">Reference proteome</keyword>
<gene>
    <name evidence="2" type="ORF">IWX90DRAFT_496019</name>
</gene>
<protein>
    <recommendedName>
        <fullName evidence="4">J domain-containing protein</fullName>
    </recommendedName>
</protein>
<reference evidence="2 3" key="1">
    <citation type="journal article" date="2022" name="G3 (Bethesda)">
        <title>Enemy or ally: a genomic approach to elucidate the lifestyle of Phyllosticta citrichinaensis.</title>
        <authorList>
            <person name="Buijs V.A."/>
            <person name="Groenewald J.Z."/>
            <person name="Haridas S."/>
            <person name="LaButti K.M."/>
            <person name="Lipzen A."/>
            <person name="Martin F.M."/>
            <person name="Barry K."/>
            <person name="Grigoriev I.V."/>
            <person name="Crous P.W."/>
            <person name="Seidl M.F."/>
        </authorList>
    </citation>
    <scope>NUCLEOTIDE SEQUENCE [LARGE SCALE GENOMIC DNA]</scope>
    <source>
        <strain evidence="2 3">CBS 129764</strain>
    </source>
</reference>
<comment type="caution">
    <text evidence="2">The sequence shown here is derived from an EMBL/GenBank/DDBJ whole genome shotgun (WGS) entry which is preliminary data.</text>
</comment>
<proteinExistence type="predicted"/>
<sequence>MSRPRPRPRPRPRAFPRQSAEQTSPSDDDEQPSSSSSSSSSSSFFSEQSDSDALISQAPPSRTCRPLSTILIITCWFLVGLGLGYCVHHHHHHHHSPPPPTATTTAPIALFQPADFQILRHDNLLAFGVSRRPGVDGTDAQVAACQRKVRSAHRRLSKTWHPDSSRYRAVLAKWQCEELYRMVQERWPDADRSCLNRDMERQWEEDKRRESKMDEGIMG</sequence>
<feature type="compositionally biased region" description="Basic residues" evidence="1">
    <location>
        <begin position="1"/>
        <end position="14"/>
    </location>
</feature>
<organism evidence="2 3">
    <name type="scientific">Phyllosticta citrichinensis</name>
    <dbReference type="NCBI Taxonomy" id="1130410"/>
    <lineage>
        <taxon>Eukaryota</taxon>
        <taxon>Fungi</taxon>
        <taxon>Dikarya</taxon>
        <taxon>Ascomycota</taxon>
        <taxon>Pezizomycotina</taxon>
        <taxon>Dothideomycetes</taxon>
        <taxon>Dothideomycetes incertae sedis</taxon>
        <taxon>Botryosphaeriales</taxon>
        <taxon>Phyllostictaceae</taxon>
        <taxon>Phyllosticta</taxon>
    </lineage>
</organism>
<feature type="region of interest" description="Disordered" evidence="1">
    <location>
        <begin position="1"/>
        <end position="61"/>
    </location>
</feature>
<feature type="compositionally biased region" description="Low complexity" evidence="1">
    <location>
        <begin position="32"/>
        <end position="52"/>
    </location>
</feature>
<evidence type="ECO:0000256" key="1">
    <source>
        <dbReference type="SAM" id="MobiDB-lite"/>
    </source>
</evidence>
<evidence type="ECO:0000313" key="2">
    <source>
        <dbReference type="EMBL" id="KAK8152080.1"/>
    </source>
</evidence>
<evidence type="ECO:0008006" key="4">
    <source>
        <dbReference type="Google" id="ProtNLM"/>
    </source>
</evidence>
<dbReference type="Proteomes" id="UP001456524">
    <property type="component" value="Unassembled WGS sequence"/>
</dbReference>
<accession>A0ABR1XFB4</accession>
<evidence type="ECO:0000313" key="3">
    <source>
        <dbReference type="Proteomes" id="UP001456524"/>
    </source>
</evidence>
<dbReference type="EMBL" id="JBBWUH010000015">
    <property type="protein sequence ID" value="KAK8152080.1"/>
    <property type="molecule type" value="Genomic_DNA"/>
</dbReference>